<dbReference type="OrthoDB" id="8006133at2759"/>
<reference evidence="2 3" key="1">
    <citation type="submission" date="2015-12" db="EMBL/GenBank/DDBJ databases">
        <title>The genome of Folsomia candida.</title>
        <authorList>
            <person name="Faddeeva A."/>
            <person name="Derks M.F."/>
            <person name="Anvar Y."/>
            <person name="Smit S."/>
            <person name="Van Straalen N."/>
            <person name="Roelofs D."/>
        </authorList>
    </citation>
    <scope>NUCLEOTIDE SEQUENCE [LARGE SCALE GENOMIC DNA]</scope>
    <source>
        <strain evidence="2 3">VU population</strain>
        <tissue evidence="2">Whole body</tissue>
    </source>
</reference>
<feature type="region of interest" description="Disordered" evidence="1">
    <location>
        <begin position="323"/>
        <end position="346"/>
    </location>
</feature>
<feature type="region of interest" description="Disordered" evidence="1">
    <location>
        <begin position="1"/>
        <end position="21"/>
    </location>
</feature>
<feature type="compositionally biased region" description="Basic and acidic residues" evidence="1">
    <location>
        <begin position="7"/>
        <end position="21"/>
    </location>
</feature>
<dbReference type="AlphaFoldDB" id="A0A226DMP2"/>
<evidence type="ECO:0000313" key="3">
    <source>
        <dbReference type="Proteomes" id="UP000198287"/>
    </source>
</evidence>
<protein>
    <submittedName>
        <fullName evidence="2">Uncharacterized protein</fullName>
    </submittedName>
</protein>
<evidence type="ECO:0000256" key="1">
    <source>
        <dbReference type="SAM" id="MobiDB-lite"/>
    </source>
</evidence>
<dbReference type="Proteomes" id="UP000198287">
    <property type="component" value="Unassembled WGS sequence"/>
</dbReference>
<organism evidence="2 3">
    <name type="scientific">Folsomia candida</name>
    <name type="common">Springtail</name>
    <dbReference type="NCBI Taxonomy" id="158441"/>
    <lineage>
        <taxon>Eukaryota</taxon>
        <taxon>Metazoa</taxon>
        <taxon>Ecdysozoa</taxon>
        <taxon>Arthropoda</taxon>
        <taxon>Hexapoda</taxon>
        <taxon>Collembola</taxon>
        <taxon>Entomobryomorpha</taxon>
        <taxon>Isotomoidea</taxon>
        <taxon>Isotomidae</taxon>
        <taxon>Proisotominae</taxon>
        <taxon>Folsomia</taxon>
    </lineage>
</organism>
<dbReference type="PANTHER" id="PTHR31025:SF9">
    <property type="entry name" value="SI:DKEY-286J15.1"/>
    <property type="match status" value="1"/>
</dbReference>
<evidence type="ECO:0000313" key="2">
    <source>
        <dbReference type="EMBL" id="OXA46380.1"/>
    </source>
</evidence>
<dbReference type="EMBL" id="LNIX01000015">
    <property type="protein sequence ID" value="OXA46380.1"/>
    <property type="molecule type" value="Genomic_DNA"/>
</dbReference>
<accession>A0A226DMP2</accession>
<dbReference type="PANTHER" id="PTHR31025">
    <property type="entry name" value="SI:CH211-196P9.1-RELATED"/>
    <property type="match status" value="1"/>
</dbReference>
<keyword evidence="3" id="KW-1185">Reference proteome</keyword>
<name>A0A226DMP2_FOLCA</name>
<gene>
    <name evidence="2" type="ORF">Fcan01_18892</name>
</gene>
<comment type="caution">
    <text evidence="2">The sequence shown here is derived from an EMBL/GenBank/DDBJ whole genome shotgun (WGS) entry which is preliminary data.</text>
</comment>
<sequence>MRSPSEYLKKTEPEVIEKETDQSSSIPYNFILQIPAASSLLSHEQRNIYGFDIDTVLLSDPQARIVLEAKIRQNELILRSDRQAVTAALIDAIINHLGPNPSKLAMEQLAKNLVQKYPKLGDSRRDGNGWEMWFLHSAHAKAATGFLEERLKSQRRKLTSRKETRNISTLQDLTLNWNSEEEDENPEPDEKLMEFLRQNKKEDVKETMLETVFQRRSLIRASKSFDQFQSLIVKMLRLFDVEGMIIQDFNMRHPQIALILYERWPKVSNLLLEYAEASGVMYNKKLDIEKHRYDLTSDDIQLLGFCLLPFVLPSCGRKLPEDNTVVSGHENRKTRNGDSAGKNRKNMTTVKTSDLSALRSLILFKSTSTHVSEVLSENKRLAPFILGVGSQKNLEFSNFFVIYFKTCIPCGPSFLKALDTCFKFFTVFNHPYPIESFDHWHFTVHGVAGKPISSNLMPPVVQALLGQIMPKL</sequence>
<proteinExistence type="predicted"/>